<reference evidence="1" key="1">
    <citation type="submission" date="2021-01" db="EMBL/GenBank/DDBJ databases">
        <authorList>
            <consortium name="Genoscope - CEA"/>
            <person name="William W."/>
        </authorList>
    </citation>
    <scope>NUCLEOTIDE SEQUENCE</scope>
</reference>
<dbReference type="OMA" id="EVQDNWT"/>
<protein>
    <recommendedName>
        <fullName evidence="3">Ubiquitin-like domain-containing protein</fullName>
    </recommendedName>
</protein>
<evidence type="ECO:0008006" key="3">
    <source>
        <dbReference type="Google" id="ProtNLM"/>
    </source>
</evidence>
<accession>A0A8S1NX05</accession>
<dbReference type="Proteomes" id="UP000688137">
    <property type="component" value="Unassembled WGS sequence"/>
</dbReference>
<comment type="caution">
    <text evidence="1">The sequence shown here is derived from an EMBL/GenBank/DDBJ whole genome shotgun (WGS) entry which is preliminary data.</text>
</comment>
<keyword evidence="2" id="KW-1185">Reference proteome</keyword>
<gene>
    <name evidence="1" type="ORF">PPRIM_AZ9-3.1.T0960039</name>
</gene>
<evidence type="ECO:0000313" key="2">
    <source>
        <dbReference type="Proteomes" id="UP000688137"/>
    </source>
</evidence>
<proteinExistence type="predicted"/>
<name>A0A8S1NX05_PARPR</name>
<dbReference type="EMBL" id="CAJJDM010000099">
    <property type="protein sequence ID" value="CAD8094476.1"/>
    <property type="molecule type" value="Genomic_DNA"/>
</dbReference>
<evidence type="ECO:0000313" key="1">
    <source>
        <dbReference type="EMBL" id="CAD8094476.1"/>
    </source>
</evidence>
<dbReference type="AlphaFoldDB" id="A0A8S1NX05"/>
<sequence>METIYKVHIDNLEQDIQVQINDNESLEKLIVTIREILKLPFQEIEVFYQNNKLDVKLKMNDLKLNNSSEINVKLYFFIKIKVSIEMLESYEISRINIYDKLACLNKQIYKDFAIPNYDLVLYHNQQLLEPYQSLYKYKIEKDCELSCIVKPSFQVEYQSEIYSFVTQLNEDFKNINKMIKQTLNLELDFELIYNELVINNEGDIYYNYSIPQNQKLELKLLDSVILIVSSFETQSFKVNKSIQLKELITYLKQLYQITEEVQVIKDNQKLLAEQTIQQLKLKDYEIIQLEQIQRSDLYLINKDNPKQQFKKKISGPIKLDFLQNLSQFKEKVIHFYDNSQKQLTNQDEINYESKITIYYKEISQSQIFSWIQIGFVNKQTQVKTIKKVAQNEAINKYIKDLVGEQKTNLWLGDQEITKEHTFSGIGAQNNDCIVYDIIKKSVLVVYRDQNHIIEVQDNWTFENLKQNLILKFKESTQKFNLIHRNVQPELNKNILSIYNDGDIIYFTDQKASTIINQSRIADNNLIPITLYIVDRQDEITINVQLKMNVQNIIQKFKNLFQNYVSAKLILKMDQIVLPENYEINSTHRNKKFSIEQLQI</sequence>
<organism evidence="1 2">
    <name type="scientific">Paramecium primaurelia</name>
    <dbReference type="NCBI Taxonomy" id="5886"/>
    <lineage>
        <taxon>Eukaryota</taxon>
        <taxon>Sar</taxon>
        <taxon>Alveolata</taxon>
        <taxon>Ciliophora</taxon>
        <taxon>Intramacronucleata</taxon>
        <taxon>Oligohymenophorea</taxon>
        <taxon>Peniculida</taxon>
        <taxon>Parameciidae</taxon>
        <taxon>Paramecium</taxon>
    </lineage>
</organism>